<dbReference type="Proteomes" id="UP000190064">
    <property type="component" value="Unassembled WGS sequence"/>
</dbReference>
<keyword evidence="6" id="KW-1185">Reference proteome</keyword>
<feature type="domain" description="HTH araC/xylS-type" evidence="4">
    <location>
        <begin position="197"/>
        <end position="295"/>
    </location>
</feature>
<gene>
    <name evidence="5" type="ORF">BTA35_0203300</name>
</gene>
<sequence length="296" mass="33808">MDPDTLSLSQPVFQCLSNTQARLENHTELGNGSSAAIWRREESDLTRYQHPGHHTLSCYLGGGHAIRRIFAHHTQGGGGPGRICLMPGDGDSHWDVNGPIHFMHLYFSEQQLKALAGRIQDKSSDHLQLQDMTFMEDCWISSLCQQVIRPLNWQDNADRIALSSASDMLMVHLLKNYCGDYIRLPESKGGLSPYLQRQLLDYIEQHLDHPLTLQELAAFAQLSEYHFARMFKVSFGQAPHQYVTERRLNRAADLIRDKSLSLAEIALRCGFSSQSHFSQRFKQYYHVTPAQYRKGH</sequence>
<dbReference type="GO" id="GO:0043565">
    <property type="term" value="F:sequence-specific DNA binding"/>
    <property type="evidence" value="ECO:0007669"/>
    <property type="project" value="InterPro"/>
</dbReference>
<comment type="caution">
    <text evidence="5">The sequence shown here is derived from an EMBL/GenBank/DDBJ whole genome shotgun (WGS) entry which is preliminary data.</text>
</comment>
<dbReference type="Gene3D" id="1.10.10.60">
    <property type="entry name" value="Homeodomain-like"/>
    <property type="match status" value="2"/>
</dbReference>
<dbReference type="GO" id="GO:0003700">
    <property type="term" value="F:DNA-binding transcription factor activity"/>
    <property type="evidence" value="ECO:0007669"/>
    <property type="project" value="InterPro"/>
</dbReference>
<proteinExistence type="predicted"/>
<dbReference type="PANTHER" id="PTHR46796">
    <property type="entry name" value="HTH-TYPE TRANSCRIPTIONAL ACTIVATOR RHAS-RELATED"/>
    <property type="match status" value="1"/>
</dbReference>
<keyword evidence="1" id="KW-0805">Transcription regulation</keyword>
<accession>A0A1T1HGK4</accession>
<evidence type="ECO:0000313" key="5">
    <source>
        <dbReference type="EMBL" id="OOV88942.1"/>
    </source>
</evidence>
<evidence type="ECO:0000256" key="3">
    <source>
        <dbReference type="ARBA" id="ARBA00023163"/>
    </source>
</evidence>
<dbReference type="InterPro" id="IPR009057">
    <property type="entry name" value="Homeodomain-like_sf"/>
</dbReference>
<organism evidence="5 6">
    <name type="scientific">Oceanospirillum linum</name>
    <dbReference type="NCBI Taxonomy" id="966"/>
    <lineage>
        <taxon>Bacteria</taxon>
        <taxon>Pseudomonadati</taxon>
        <taxon>Pseudomonadota</taxon>
        <taxon>Gammaproteobacteria</taxon>
        <taxon>Oceanospirillales</taxon>
        <taxon>Oceanospirillaceae</taxon>
        <taxon>Oceanospirillum</taxon>
    </lineage>
</organism>
<dbReference type="PRINTS" id="PR00032">
    <property type="entry name" value="HTHARAC"/>
</dbReference>
<evidence type="ECO:0000313" key="6">
    <source>
        <dbReference type="Proteomes" id="UP000190064"/>
    </source>
</evidence>
<dbReference type="PANTHER" id="PTHR46796:SF6">
    <property type="entry name" value="ARAC SUBFAMILY"/>
    <property type="match status" value="1"/>
</dbReference>
<dbReference type="EMBL" id="MTSD02000001">
    <property type="protein sequence ID" value="OOV88942.1"/>
    <property type="molecule type" value="Genomic_DNA"/>
</dbReference>
<evidence type="ECO:0000256" key="1">
    <source>
        <dbReference type="ARBA" id="ARBA00023015"/>
    </source>
</evidence>
<dbReference type="SUPFAM" id="SSF46689">
    <property type="entry name" value="Homeodomain-like"/>
    <property type="match status" value="2"/>
</dbReference>
<reference evidence="5" key="1">
    <citation type="submission" date="2017-02" db="EMBL/GenBank/DDBJ databases">
        <title>Draft Genome Sequence of the Salt Water Bacterium Oceanospirillum linum ATCC 11336.</title>
        <authorList>
            <person name="Trachtenberg A.M."/>
            <person name="Carney J.G."/>
            <person name="Linnane J.D."/>
            <person name="Rheaume B.A."/>
            <person name="Pitts N.L."/>
            <person name="Mykles D.L."/>
            <person name="Maclea K.S."/>
        </authorList>
    </citation>
    <scope>NUCLEOTIDE SEQUENCE [LARGE SCALE GENOMIC DNA]</scope>
    <source>
        <strain evidence="5">ATCC 11336</strain>
    </source>
</reference>
<protein>
    <recommendedName>
        <fullName evidence="4">HTH araC/xylS-type domain-containing protein</fullName>
    </recommendedName>
</protein>
<dbReference type="PROSITE" id="PS01124">
    <property type="entry name" value="HTH_ARAC_FAMILY_2"/>
    <property type="match status" value="1"/>
</dbReference>
<name>A0A1T1HGK4_OCELI</name>
<keyword evidence="3" id="KW-0804">Transcription</keyword>
<dbReference type="Pfam" id="PF12833">
    <property type="entry name" value="HTH_18"/>
    <property type="match status" value="1"/>
</dbReference>
<dbReference type="InterPro" id="IPR018060">
    <property type="entry name" value="HTH_AraC"/>
</dbReference>
<dbReference type="SMART" id="SM00342">
    <property type="entry name" value="HTH_ARAC"/>
    <property type="match status" value="1"/>
</dbReference>
<evidence type="ECO:0000259" key="4">
    <source>
        <dbReference type="PROSITE" id="PS01124"/>
    </source>
</evidence>
<keyword evidence="2" id="KW-0238">DNA-binding</keyword>
<dbReference type="InterPro" id="IPR050204">
    <property type="entry name" value="AraC_XylS_family_regulators"/>
</dbReference>
<evidence type="ECO:0000256" key="2">
    <source>
        <dbReference type="ARBA" id="ARBA00023125"/>
    </source>
</evidence>
<dbReference type="InterPro" id="IPR020449">
    <property type="entry name" value="Tscrpt_reg_AraC-type_HTH"/>
</dbReference>
<dbReference type="AlphaFoldDB" id="A0A1T1HGK4"/>
<dbReference type="STRING" id="966.BTA35_0203300"/>